<feature type="region of interest" description="Disordered" evidence="1">
    <location>
        <begin position="1"/>
        <end position="34"/>
    </location>
</feature>
<proteinExistence type="predicted"/>
<dbReference type="EMBL" id="JBHFFA010000003">
    <property type="protein sequence ID" value="KAL2634223.1"/>
    <property type="molecule type" value="Genomic_DNA"/>
</dbReference>
<evidence type="ECO:0000313" key="3">
    <source>
        <dbReference type="Proteomes" id="UP001605036"/>
    </source>
</evidence>
<comment type="caution">
    <text evidence="2">The sequence shown here is derived from an EMBL/GenBank/DDBJ whole genome shotgun (WGS) entry which is preliminary data.</text>
</comment>
<gene>
    <name evidence="2" type="ORF">R1flu_005702</name>
</gene>
<evidence type="ECO:0000313" key="2">
    <source>
        <dbReference type="EMBL" id="KAL2634223.1"/>
    </source>
</evidence>
<keyword evidence="3" id="KW-1185">Reference proteome</keyword>
<sequence length="108" mass="11738">MHAAVAIQRDNGGKAPASDHHHVDDGSSNLISSEHQSRHFHELFGHGQPSGREFLFLHVPAILASTIIPDSHEAINKQVNRNGSKAAPSPANLIGSTITSEFDWQLHH</sequence>
<organism evidence="2 3">
    <name type="scientific">Riccia fluitans</name>
    <dbReference type="NCBI Taxonomy" id="41844"/>
    <lineage>
        <taxon>Eukaryota</taxon>
        <taxon>Viridiplantae</taxon>
        <taxon>Streptophyta</taxon>
        <taxon>Embryophyta</taxon>
        <taxon>Marchantiophyta</taxon>
        <taxon>Marchantiopsida</taxon>
        <taxon>Marchantiidae</taxon>
        <taxon>Marchantiales</taxon>
        <taxon>Ricciaceae</taxon>
        <taxon>Riccia</taxon>
    </lineage>
</organism>
<protein>
    <submittedName>
        <fullName evidence="2">Uncharacterized protein</fullName>
    </submittedName>
</protein>
<evidence type="ECO:0000256" key="1">
    <source>
        <dbReference type="SAM" id="MobiDB-lite"/>
    </source>
</evidence>
<accession>A0ABD1YUL7</accession>
<dbReference type="AlphaFoldDB" id="A0ABD1YUL7"/>
<name>A0ABD1YUL7_9MARC</name>
<dbReference type="Proteomes" id="UP001605036">
    <property type="component" value="Unassembled WGS sequence"/>
</dbReference>
<reference evidence="2 3" key="1">
    <citation type="submission" date="2024-09" db="EMBL/GenBank/DDBJ databases">
        <title>Chromosome-scale assembly of Riccia fluitans.</title>
        <authorList>
            <person name="Paukszto L."/>
            <person name="Sawicki J."/>
            <person name="Karawczyk K."/>
            <person name="Piernik-Szablinska J."/>
            <person name="Szczecinska M."/>
            <person name="Mazdziarz M."/>
        </authorList>
    </citation>
    <scope>NUCLEOTIDE SEQUENCE [LARGE SCALE GENOMIC DNA]</scope>
    <source>
        <strain evidence="2">Rf_01</strain>
        <tissue evidence="2">Aerial parts of the thallus</tissue>
    </source>
</reference>